<keyword evidence="2" id="KW-0548">Nucleotidyltransferase</keyword>
<dbReference type="InterPro" id="IPR000477">
    <property type="entry name" value="RT_dom"/>
</dbReference>
<evidence type="ECO:0000313" key="8">
    <source>
        <dbReference type="EMBL" id="CUA73040.1"/>
    </source>
</evidence>
<evidence type="ECO:0000256" key="4">
    <source>
        <dbReference type="ARBA" id="ARBA00022759"/>
    </source>
</evidence>
<dbReference type="InterPro" id="IPR041577">
    <property type="entry name" value="RT_RNaseH_2"/>
</dbReference>
<dbReference type="EMBL" id="CYGV01001339">
    <property type="protein sequence ID" value="CUA73040.1"/>
    <property type="molecule type" value="Genomic_DNA"/>
</dbReference>
<evidence type="ECO:0000256" key="1">
    <source>
        <dbReference type="ARBA" id="ARBA00022679"/>
    </source>
</evidence>
<feature type="region of interest" description="Disordered" evidence="6">
    <location>
        <begin position="337"/>
        <end position="372"/>
    </location>
</feature>
<organism evidence="8 9">
    <name type="scientific">Rhizoctonia solani</name>
    <dbReference type="NCBI Taxonomy" id="456999"/>
    <lineage>
        <taxon>Eukaryota</taxon>
        <taxon>Fungi</taxon>
        <taxon>Dikarya</taxon>
        <taxon>Basidiomycota</taxon>
        <taxon>Agaricomycotina</taxon>
        <taxon>Agaricomycetes</taxon>
        <taxon>Cantharellales</taxon>
        <taxon>Ceratobasidiaceae</taxon>
        <taxon>Rhizoctonia</taxon>
    </lineage>
</organism>
<dbReference type="InterPro" id="IPR021109">
    <property type="entry name" value="Peptidase_aspartic_dom_sf"/>
</dbReference>
<feature type="domain" description="Reverse transcriptase" evidence="7">
    <location>
        <begin position="537"/>
        <end position="716"/>
    </location>
</feature>
<dbReference type="PANTHER" id="PTHR37984">
    <property type="entry name" value="PROTEIN CBG26694"/>
    <property type="match status" value="1"/>
</dbReference>
<evidence type="ECO:0000259" key="7">
    <source>
        <dbReference type="PROSITE" id="PS50878"/>
    </source>
</evidence>
<dbReference type="InterPro" id="IPR043128">
    <property type="entry name" value="Rev_trsase/Diguanyl_cyclase"/>
</dbReference>
<dbReference type="GO" id="GO:0004519">
    <property type="term" value="F:endonuclease activity"/>
    <property type="evidence" value="ECO:0007669"/>
    <property type="project" value="UniProtKB-KW"/>
</dbReference>
<feature type="compositionally biased region" description="Low complexity" evidence="6">
    <location>
        <begin position="250"/>
        <end position="262"/>
    </location>
</feature>
<dbReference type="InterPro" id="IPR005162">
    <property type="entry name" value="Retrotrans_gag_dom"/>
</dbReference>
<keyword evidence="3" id="KW-0540">Nuclease</keyword>
<feature type="region of interest" description="Disordered" evidence="6">
    <location>
        <begin position="250"/>
        <end position="284"/>
    </location>
</feature>
<dbReference type="Gene3D" id="2.40.70.10">
    <property type="entry name" value="Acid Proteases"/>
    <property type="match status" value="1"/>
</dbReference>
<dbReference type="CDD" id="cd09274">
    <property type="entry name" value="RNase_HI_RT_Ty3"/>
    <property type="match status" value="1"/>
</dbReference>
<dbReference type="Gene3D" id="3.10.20.370">
    <property type="match status" value="1"/>
</dbReference>
<name>A0A0K6G3D6_9AGAM</name>
<dbReference type="SUPFAM" id="SSF56672">
    <property type="entry name" value="DNA/RNA polymerases"/>
    <property type="match status" value="1"/>
</dbReference>
<evidence type="ECO:0000256" key="6">
    <source>
        <dbReference type="SAM" id="MobiDB-lite"/>
    </source>
</evidence>
<protein>
    <submittedName>
        <fullName evidence="8">Transposon Tf2-7 polyprotein</fullName>
    </submittedName>
</protein>
<keyword evidence="4" id="KW-0378">Hydrolase</keyword>
<sequence length="1005" mass="112844">MSVPTFNTFNISIPDPHDVNSLVDVVKTLRDIAIEINKNTQALHQAVSTLENNDTTIEGRADSIEAAANNLEKVVIKLQSDVSSIATGTVPAGSSGKKLKLKEPSKFDGSNKNKAVPFRVAITHYMHITDPLASTDAQIAYIVAWLADVTLFWTEFNTRWNVHNKKEGNRTKLRALHQTSGVQDYYKDFQTYSQGLGYNDNSLRDQFYDGLTIKIKEMMVSQNYDHSAATYEQLATKALEIDSRLEAFKAQQKQASSSSSGKTDSKEKSKLSAATPGAPGNKLTVGDHVYVLRDGKAVKGKITKVGKGAKGKDVPTVLWNDGTTTTAKFKTLRLDSYPTEGVAPPPSAPPKASGSGSSSGPQPMDLDAAGNGSHKEEIVCNVAEIGKQDIVLGMSWLKKHNPDVDWPNKRVCFNSSFCSQNCISINNVILGNVGGHNRLEGIPEDLEGSEVFEPLGEAPQETGDIGGVENHLKDIPEFIADFSDIFAEDNSVTDLPPHRSYDLEIKLLDKNKTVKGPVYPLKPSDDEELRRILKEQLDKGLIRPSKSRYSSPVIFVNKKNGKRRMVVDYRALNDNTVKNAYPLPLISTLVEKLRGSKVFSTLDLKFGYNLVRIKEEDVWKTAFKTKYGLFETRVMPFGLCNAPACFQYFMNDIFMDILDVFVIVYLDDILIFSKNEEDHEKHVREVLSRLRKAQCLLNLEKCKCKVPEVHYLGVIANGEGVKVDPAKVTKAVDWPTPKTVKNIQEFIGFVNFYRRFIEDFNEIARPLYNLIGKNYAWRWTEIEEKAFNDLKQALVNAPCLMQPDVSKEFLLECDASDFATGAVLNQIGSDEKMHPVAFLSKTLSPAERNYNIYDKELLAVIRALKEWRHLLEGSAIPIKILTDHKNLETFSKKKELNRRQMRWMGILADYNYRIVYRKGVENKKADILSRRDELREQAALEGGETPVLIDPSFFISAILTDVELKDLIRDALPDDKSIQKILKSLEEEIPVKGWQLDSGLLYYHD</sequence>
<dbReference type="Gene3D" id="3.10.10.10">
    <property type="entry name" value="HIV Type 1 Reverse Transcriptase, subunit A, domain 1"/>
    <property type="match status" value="1"/>
</dbReference>
<feature type="compositionally biased region" description="Low complexity" evidence="6">
    <location>
        <begin position="350"/>
        <end position="361"/>
    </location>
</feature>
<dbReference type="CDD" id="cd01647">
    <property type="entry name" value="RT_LTR"/>
    <property type="match status" value="1"/>
</dbReference>
<evidence type="ECO:0000256" key="3">
    <source>
        <dbReference type="ARBA" id="ARBA00022722"/>
    </source>
</evidence>
<keyword evidence="4" id="KW-0255">Endonuclease</keyword>
<dbReference type="Pfam" id="PF03732">
    <property type="entry name" value="Retrotrans_gag"/>
    <property type="match status" value="1"/>
</dbReference>
<keyword evidence="9" id="KW-1185">Reference proteome</keyword>
<dbReference type="FunFam" id="3.30.70.270:FF:000020">
    <property type="entry name" value="Transposon Tf2-6 polyprotein-like Protein"/>
    <property type="match status" value="1"/>
</dbReference>
<evidence type="ECO:0000256" key="5">
    <source>
        <dbReference type="ARBA" id="ARBA00023268"/>
    </source>
</evidence>
<keyword evidence="1" id="KW-0808">Transferase</keyword>
<dbReference type="Pfam" id="PF00078">
    <property type="entry name" value="RVT_1"/>
    <property type="match status" value="1"/>
</dbReference>
<gene>
    <name evidence="8" type="ORF">RSOLAG22IIIB_10484</name>
</gene>
<dbReference type="PANTHER" id="PTHR37984:SF5">
    <property type="entry name" value="PROTEIN NYNRIN-LIKE"/>
    <property type="match status" value="1"/>
</dbReference>
<dbReference type="GO" id="GO:0016779">
    <property type="term" value="F:nucleotidyltransferase activity"/>
    <property type="evidence" value="ECO:0007669"/>
    <property type="project" value="UniProtKB-KW"/>
</dbReference>
<proteinExistence type="predicted"/>
<evidence type="ECO:0000256" key="2">
    <source>
        <dbReference type="ARBA" id="ARBA00022695"/>
    </source>
</evidence>
<reference evidence="8 9" key="1">
    <citation type="submission" date="2015-07" db="EMBL/GenBank/DDBJ databases">
        <authorList>
            <person name="Noorani M."/>
        </authorList>
    </citation>
    <scope>NUCLEOTIDE SEQUENCE [LARGE SCALE GENOMIC DNA]</scope>
    <source>
        <strain evidence="8">BBA 69670</strain>
    </source>
</reference>
<dbReference type="PROSITE" id="PS50878">
    <property type="entry name" value="RT_POL"/>
    <property type="match status" value="1"/>
</dbReference>
<evidence type="ECO:0000313" key="9">
    <source>
        <dbReference type="Proteomes" id="UP000044841"/>
    </source>
</evidence>
<dbReference type="FunFam" id="3.10.20.370:FF:000001">
    <property type="entry name" value="Retrovirus-related Pol polyprotein from transposon 17.6-like protein"/>
    <property type="match status" value="1"/>
</dbReference>
<dbReference type="AlphaFoldDB" id="A0A0K6G3D6"/>
<dbReference type="InterPro" id="IPR043502">
    <property type="entry name" value="DNA/RNA_pol_sf"/>
</dbReference>
<dbReference type="Proteomes" id="UP000044841">
    <property type="component" value="Unassembled WGS sequence"/>
</dbReference>
<dbReference type="Pfam" id="PF17919">
    <property type="entry name" value="RT_RNaseH_2"/>
    <property type="match status" value="1"/>
</dbReference>
<dbReference type="InterPro" id="IPR050951">
    <property type="entry name" value="Retrovirus_Pol_polyprotein"/>
</dbReference>
<accession>A0A0K6G3D6</accession>
<dbReference type="Gene3D" id="3.30.70.270">
    <property type="match status" value="2"/>
</dbReference>
<keyword evidence="5" id="KW-0511">Multifunctional enzyme</keyword>